<dbReference type="PANTHER" id="PTHR38690:SF1">
    <property type="entry name" value="PROTEASE"/>
    <property type="match status" value="1"/>
</dbReference>
<proteinExistence type="predicted"/>
<dbReference type="EMBL" id="AAOF01000005">
    <property type="protein sequence ID" value="EAR21881.1"/>
    <property type="molecule type" value="Genomic_DNA"/>
</dbReference>
<dbReference type="Pfam" id="PF13116">
    <property type="entry name" value="YhdP"/>
    <property type="match status" value="1"/>
</dbReference>
<organism evidence="2 3">
    <name type="scientific">Nitrococcus mobilis Nb-231</name>
    <dbReference type="NCBI Taxonomy" id="314278"/>
    <lineage>
        <taxon>Bacteria</taxon>
        <taxon>Pseudomonadati</taxon>
        <taxon>Pseudomonadota</taxon>
        <taxon>Gammaproteobacteria</taxon>
        <taxon>Chromatiales</taxon>
        <taxon>Ectothiorhodospiraceae</taxon>
        <taxon>Nitrococcus</taxon>
    </lineage>
</organism>
<accession>A4BQN1</accession>
<sequence length="1252" mass="136947">MLYGVAGVLVAVAIALTALRLALAYAPAFHGELEALLTQWLHRPVAIAALDAHLVGFTPTLVLHEVRIGGTSKHPADLATSRFEVSIDLGAMLRSLQPRFVELRADRLEVTLRRHADGRISLGEQASDAGNRLFALISRLRLRDASVKLIDQRRGKIWRLSKLHAWFWHDAGDARLAAHFLPVQPHMAKRMELAVGWHGSPRSLAEVNGSGYLRLREARFGQIGAVLSPVWSVPVVAGQADAQVWLSVRGGRPERVSVDASAWGLELSGAEGTMRFRRLAGRGHWQRTDDGWNLDINALQLQRPGAAPGSPGNVSVRYAINVEGAALWRVRATALRLGDLAALARDNDRVPSNWRRRLAQLAPQGALSEAALVLQATDRVQRWRVSGRFQGLALEPAERLPGLTGGAGRFLISERGGRFRLAARDTNLKLPELFSRPLALQRLQVQSEWRVSEGRLRLAIPRLQASDAGGELDARVGLWFGARQGPFIDARAHLRHGEAAHIRRYLPERVLAKGLTEWLQHAIHGGRVQADLVLRGRLHDFPYRTGSGVFEVRSRIDEASLAYHPNWPMLHGLGGRLLFRRGVLRVELDRGRIYRSGLTHATATIPDLMQPRLKVSTHFTGPGGDLLRFLGESPLADDHAAALRRLSLAGQQRLDLQLAVPFGGRPIKVAGRIDLDRARLAAPPLGLVIEDLTGRVGFDENGVHWDRLRGRFSGHTLMSTAATTGAPRRIRIETRFRSSVADLLGADNPLAAQLPGTTDWRLRIEGNGFRSTERRLVLTLESALRGVSVNWPQPLAKPQSTSRQLKIRTRLDAAAGRGPIRVRYGDLGSAVLTLTSRTWSVERLGVRFGSGPVRLPKGPGTELSGTLEQLDLAALIGLGSGQETLKLPSLQSVDLRLGTLFWADARLVSALHLSAEKRSGDWFIRLAGPNAAGWVSWPQQGMGRARVSLARLHLAGWPEFGTERDRLAPNALRLPGIDLDIAALRLGTANFGHLRLSLARVSGGLVLETMNLTGPVLKIKAAGRWDDNEPRGHSTIELNVASEDTGKALTLFGFAQAIGKGKTNAQAHLQWPGTLLDFRVADIAGRIRFTVRDGALLKVQPGAGRIFGLLSVATLPRRLMLDFSDLFSKGLAFDRMEVHCRLESGAARPEVFYIDSPSAYIEVSGPIDLVKREYDQTVTVIPHVSSAVSLLGGLAGGPIVGVALFLTQKLFQTGMAQMVQNQYRITGPWEHPRIEGMGQARAEVPGGRDDSR</sequence>
<keyword evidence="2" id="KW-0812">Transmembrane</keyword>
<dbReference type="NCBIfam" id="TIGR02099">
    <property type="entry name" value="YhdP family protein"/>
    <property type="match status" value="1"/>
</dbReference>
<name>A4BQN1_9GAMM</name>
<dbReference type="PANTHER" id="PTHR38690">
    <property type="entry name" value="PROTEASE-RELATED"/>
    <property type="match status" value="1"/>
</dbReference>
<dbReference type="STRING" id="314278.NB231_05821"/>
<protein>
    <submittedName>
        <fullName evidence="2">Probable transmembrane protein</fullName>
    </submittedName>
</protein>
<evidence type="ECO:0000313" key="2">
    <source>
        <dbReference type="EMBL" id="EAR21881.1"/>
    </source>
</evidence>
<evidence type="ECO:0000259" key="1">
    <source>
        <dbReference type="Pfam" id="PF13116"/>
    </source>
</evidence>
<dbReference type="InterPro" id="IPR025263">
    <property type="entry name" value="YhdP_central"/>
</dbReference>
<dbReference type="eggNOG" id="COG3164">
    <property type="taxonomic scope" value="Bacteria"/>
</dbReference>
<dbReference type="Proteomes" id="UP000003374">
    <property type="component" value="Unassembled WGS sequence"/>
</dbReference>
<dbReference type="InterPro" id="IPR011836">
    <property type="entry name" value="YhdP"/>
</dbReference>
<reference evidence="2 3" key="1">
    <citation type="submission" date="2006-02" db="EMBL/GenBank/DDBJ databases">
        <authorList>
            <person name="Waterbury J."/>
            <person name="Ferriera S."/>
            <person name="Johnson J."/>
            <person name="Kravitz S."/>
            <person name="Halpern A."/>
            <person name="Remington K."/>
            <person name="Beeson K."/>
            <person name="Tran B."/>
            <person name="Rogers Y.-H."/>
            <person name="Friedman R."/>
            <person name="Venter J.C."/>
        </authorList>
    </citation>
    <scope>NUCLEOTIDE SEQUENCE [LARGE SCALE GENOMIC DNA]</scope>
    <source>
        <strain evidence="2 3">Nb-231</strain>
    </source>
</reference>
<feature type="domain" description="YhdP central" evidence="1">
    <location>
        <begin position="6"/>
        <end position="1234"/>
    </location>
</feature>
<dbReference type="AlphaFoldDB" id="A4BQN1"/>
<comment type="caution">
    <text evidence="2">The sequence shown here is derived from an EMBL/GenBank/DDBJ whole genome shotgun (WGS) entry which is preliminary data.</text>
</comment>
<gene>
    <name evidence="2" type="ORF">NB231_05821</name>
</gene>
<evidence type="ECO:0000313" key="3">
    <source>
        <dbReference type="Proteomes" id="UP000003374"/>
    </source>
</evidence>
<dbReference type="HOGENOM" id="CLU_003522_4_0_6"/>
<keyword evidence="3" id="KW-1185">Reference proteome</keyword>
<keyword evidence="2" id="KW-0472">Membrane</keyword>